<evidence type="ECO:0000313" key="2">
    <source>
        <dbReference type="EMBL" id="KIK61130.1"/>
    </source>
</evidence>
<dbReference type="Proteomes" id="UP000053593">
    <property type="component" value="Unassembled WGS sequence"/>
</dbReference>
<keyword evidence="3" id="KW-1185">Reference proteome</keyword>
<feature type="domain" description="HNH nuclease" evidence="1">
    <location>
        <begin position="9"/>
        <end position="100"/>
    </location>
</feature>
<dbReference type="AlphaFoldDB" id="A0A0D0BBN0"/>
<accession>A0A0D0BBN0</accession>
<organism evidence="2 3">
    <name type="scientific">Collybiopsis luxurians FD-317 M1</name>
    <dbReference type="NCBI Taxonomy" id="944289"/>
    <lineage>
        <taxon>Eukaryota</taxon>
        <taxon>Fungi</taxon>
        <taxon>Dikarya</taxon>
        <taxon>Basidiomycota</taxon>
        <taxon>Agaricomycotina</taxon>
        <taxon>Agaricomycetes</taxon>
        <taxon>Agaricomycetidae</taxon>
        <taxon>Agaricales</taxon>
        <taxon>Marasmiineae</taxon>
        <taxon>Omphalotaceae</taxon>
        <taxon>Collybiopsis</taxon>
        <taxon>Collybiopsis luxurians</taxon>
    </lineage>
</organism>
<feature type="non-terminal residue" evidence="2">
    <location>
        <position position="1"/>
    </location>
</feature>
<dbReference type="HOGENOM" id="CLU_049186_2_1_1"/>
<dbReference type="Pfam" id="PF13391">
    <property type="entry name" value="HNH_2"/>
    <property type="match status" value="1"/>
</dbReference>
<evidence type="ECO:0000259" key="1">
    <source>
        <dbReference type="Pfam" id="PF13391"/>
    </source>
</evidence>
<evidence type="ECO:0000313" key="3">
    <source>
        <dbReference type="Proteomes" id="UP000053593"/>
    </source>
</evidence>
<name>A0A0D0BBN0_9AGAR</name>
<reference evidence="2 3" key="1">
    <citation type="submission" date="2014-04" db="EMBL/GenBank/DDBJ databases">
        <title>Evolutionary Origins and Diversification of the Mycorrhizal Mutualists.</title>
        <authorList>
            <consortium name="DOE Joint Genome Institute"/>
            <consortium name="Mycorrhizal Genomics Consortium"/>
            <person name="Kohler A."/>
            <person name="Kuo A."/>
            <person name="Nagy L.G."/>
            <person name="Floudas D."/>
            <person name="Copeland A."/>
            <person name="Barry K.W."/>
            <person name="Cichocki N."/>
            <person name="Veneault-Fourrey C."/>
            <person name="LaButti K."/>
            <person name="Lindquist E.A."/>
            <person name="Lipzen A."/>
            <person name="Lundell T."/>
            <person name="Morin E."/>
            <person name="Murat C."/>
            <person name="Riley R."/>
            <person name="Ohm R."/>
            <person name="Sun H."/>
            <person name="Tunlid A."/>
            <person name="Henrissat B."/>
            <person name="Grigoriev I.V."/>
            <person name="Hibbett D.S."/>
            <person name="Martin F."/>
        </authorList>
    </citation>
    <scope>NUCLEOTIDE SEQUENCE [LARGE SCALE GENOMIC DNA]</scope>
    <source>
        <strain evidence="2 3">FD-317 M1</strain>
    </source>
</reference>
<gene>
    <name evidence="2" type="ORF">GYMLUDRAFT_166832</name>
</gene>
<proteinExistence type="predicted"/>
<sequence length="207" mass="22994">ALVRDGYQCVVTRMIDPKCTSFFDAAQRKTFGTGATRCAHIVPESALFGLDKELKKEYSASILAVLDRFGIKGDDLNGENIHGLWNVMTLALQIHDSFDKLELWLEATVSTELSHYSLTTFSLLFVLRKKEHEYILTLSDLNVPLPNPKLLEFHAAVCKIAHLSGAAERIENVMRDYERIGVLAEDGGSMAILEQALLRAGSNRIGT</sequence>
<protein>
    <recommendedName>
        <fullName evidence="1">HNH nuclease domain-containing protein</fullName>
    </recommendedName>
</protein>
<dbReference type="InterPro" id="IPR003615">
    <property type="entry name" value="HNH_nuc"/>
</dbReference>
<dbReference type="EMBL" id="KN834772">
    <property type="protein sequence ID" value="KIK61130.1"/>
    <property type="molecule type" value="Genomic_DNA"/>
</dbReference>
<dbReference type="OrthoDB" id="2104739at2759"/>